<gene>
    <name evidence="1" type="ORF">MEDL_51154</name>
</gene>
<evidence type="ECO:0000313" key="2">
    <source>
        <dbReference type="Proteomes" id="UP000683360"/>
    </source>
</evidence>
<accession>A0A8S3U957</accession>
<name>A0A8S3U957_MYTED</name>
<organism evidence="1 2">
    <name type="scientific">Mytilus edulis</name>
    <name type="common">Blue mussel</name>
    <dbReference type="NCBI Taxonomy" id="6550"/>
    <lineage>
        <taxon>Eukaryota</taxon>
        <taxon>Metazoa</taxon>
        <taxon>Spiralia</taxon>
        <taxon>Lophotrochozoa</taxon>
        <taxon>Mollusca</taxon>
        <taxon>Bivalvia</taxon>
        <taxon>Autobranchia</taxon>
        <taxon>Pteriomorphia</taxon>
        <taxon>Mytilida</taxon>
        <taxon>Mytiloidea</taxon>
        <taxon>Mytilidae</taxon>
        <taxon>Mytilinae</taxon>
        <taxon>Mytilus</taxon>
    </lineage>
</organism>
<proteinExistence type="predicted"/>
<protein>
    <submittedName>
        <fullName evidence="1">Uncharacterized protein</fullName>
    </submittedName>
</protein>
<reference evidence="1" key="1">
    <citation type="submission" date="2021-03" db="EMBL/GenBank/DDBJ databases">
        <authorList>
            <person name="Bekaert M."/>
        </authorList>
    </citation>
    <scope>NUCLEOTIDE SEQUENCE</scope>
</reference>
<comment type="caution">
    <text evidence="1">The sequence shown here is derived from an EMBL/GenBank/DDBJ whole genome shotgun (WGS) entry which is preliminary data.</text>
</comment>
<sequence>MERTKPVLNDICLAFQNAIKLNAYIRPGSSRKPKKIVLDTASEQEHDIVHGVVDLMRTLLDNPLQKIRYIGQNITKLRRFIINNPKHLNTLADLTELYRTSNMIQKANIIDDKIRKILESGDPNDLKEKPICTVEQGYAVLFEEDTENEIEAQQKLFDSFELMKAEQKISVGKRKCLLSRASNHTVNARRLLCLAINCRHDESVIDERNKAWKCFKRDTMSSRYFVFYGQHLHLDILLRNGLL</sequence>
<dbReference type="EMBL" id="CAJPWZ010002489">
    <property type="protein sequence ID" value="CAG2238750.1"/>
    <property type="molecule type" value="Genomic_DNA"/>
</dbReference>
<dbReference type="AlphaFoldDB" id="A0A8S3U957"/>
<dbReference type="Proteomes" id="UP000683360">
    <property type="component" value="Unassembled WGS sequence"/>
</dbReference>
<keyword evidence="2" id="KW-1185">Reference proteome</keyword>
<evidence type="ECO:0000313" key="1">
    <source>
        <dbReference type="EMBL" id="CAG2238750.1"/>
    </source>
</evidence>